<keyword evidence="1" id="KW-1133">Transmembrane helix</keyword>
<accession>A0A1F6NUX8</accession>
<gene>
    <name evidence="2" type="ORF">A3J93_02835</name>
</gene>
<keyword evidence="1" id="KW-0472">Membrane</keyword>
<dbReference type="STRING" id="1798704.A3J93_02835"/>
<dbReference type="Proteomes" id="UP000177907">
    <property type="component" value="Unassembled WGS sequence"/>
</dbReference>
<proteinExistence type="predicted"/>
<reference evidence="2 3" key="1">
    <citation type="journal article" date="2016" name="Nat. Commun.">
        <title>Thousands of microbial genomes shed light on interconnected biogeochemical processes in an aquifer system.</title>
        <authorList>
            <person name="Anantharaman K."/>
            <person name="Brown C.T."/>
            <person name="Hug L.A."/>
            <person name="Sharon I."/>
            <person name="Castelle C.J."/>
            <person name="Probst A.J."/>
            <person name="Thomas B.C."/>
            <person name="Singh A."/>
            <person name="Wilkins M.J."/>
            <person name="Karaoz U."/>
            <person name="Brodie E.L."/>
            <person name="Williams K.H."/>
            <person name="Hubbard S.S."/>
            <person name="Banfield J.F."/>
        </authorList>
    </citation>
    <scope>NUCLEOTIDE SEQUENCE [LARGE SCALE GENOMIC DNA]</scope>
</reference>
<name>A0A1F6NUX8_9BACT</name>
<dbReference type="EMBL" id="MFQZ01000010">
    <property type="protein sequence ID" value="OGH87444.1"/>
    <property type="molecule type" value="Genomic_DNA"/>
</dbReference>
<evidence type="ECO:0000313" key="3">
    <source>
        <dbReference type="Proteomes" id="UP000177907"/>
    </source>
</evidence>
<feature type="transmembrane region" description="Helical" evidence="1">
    <location>
        <begin position="360"/>
        <end position="383"/>
    </location>
</feature>
<dbReference type="AlphaFoldDB" id="A0A1F6NUX8"/>
<keyword evidence="1" id="KW-0812">Transmembrane</keyword>
<organism evidence="2 3">
    <name type="scientific">Candidatus Magasanikbacteria bacterium RIFOXYC2_FULL_42_28</name>
    <dbReference type="NCBI Taxonomy" id="1798704"/>
    <lineage>
        <taxon>Bacteria</taxon>
        <taxon>Candidatus Magasanikiibacteriota</taxon>
    </lineage>
</organism>
<evidence type="ECO:0000313" key="2">
    <source>
        <dbReference type="EMBL" id="OGH87444.1"/>
    </source>
</evidence>
<comment type="caution">
    <text evidence="2">The sequence shown here is derived from an EMBL/GenBank/DDBJ whole genome shotgun (WGS) entry which is preliminary data.</text>
</comment>
<protein>
    <submittedName>
        <fullName evidence="2">Uncharacterized protein</fullName>
    </submittedName>
</protein>
<sequence length="514" mass="58585">MVNINQAALETNFIRLKEAVLARRPVLGEILKINGKKSVFDFVSGYIAKKQKPLNIQRQKDLIAVVKEETTKRLGEAVADSVARQLQDYYYVSTTDHFGPIYHPWVFNFNLVASAVYLEDNNPVLENVITLACANVSLNNFSFPRGFAFHSDVTGKSNYHRFSFLPSNSHSYPVYGFRGYHSDEIEKVKVCLKEALNKGNIRVGEAEKMMMILQEVYGCSDLLSEKYYSDQISKTNFQLWNKVIPAVNNKKINFVYLEQEWIVASLLIKHHLSEKTTISRILYDDTSEELLMKYFAGLPESFSRREHIGTYLFWAQPKIQKSPHRLRLWKEGNFLVSEDGSYKVELTPQALRLALESKELIPSVLLTFITLCFYYGLGCLGGLGQINYLPRLKEAYIKMQADLGHTESIQAIENIETKNLGGEITVAFISSKINGTAPATLFDFLLNYNQDIWPTAVAQMHQLTLEEAIVPMFPEDYPMTYPLAEREPDLLAVGPKEITTIMHLDQKIKPCVSM</sequence>
<evidence type="ECO:0000256" key="1">
    <source>
        <dbReference type="SAM" id="Phobius"/>
    </source>
</evidence>